<dbReference type="GO" id="GO:0008236">
    <property type="term" value="F:serine-type peptidase activity"/>
    <property type="evidence" value="ECO:0007669"/>
    <property type="project" value="UniProtKB-KW"/>
</dbReference>
<evidence type="ECO:0000256" key="2">
    <source>
        <dbReference type="ARBA" id="ARBA00022645"/>
    </source>
</evidence>
<dbReference type="InterPro" id="IPR003507">
    <property type="entry name" value="S66_fam"/>
</dbReference>
<dbReference type="Pfam" id="PF02016">
    <property type="entry name" value="Peptidase_S66"/>
    <property type="match status" value="1"/>
</dbReference>
<dbReference type="InterPro" id="IPR040921">
    <property type="entry name" value="Peptidase_S66C"/>
</dbReference>
<feature type="active site" description="Charge relay system" evidence="6">
    <location>
        <position position="207"/>
    </location>
</feature>
<dbReference type="PANTHER" id="PTHR30237">
    <property type="entry name" value="MURAMOYLTETRAPEPTIDE CARBOXYPEPTIDASE"/>
    <property type="match status" value="1"/>
</dbReference>
<evidence type="ECO:0000256" key="6">
    <source>
        <dbReference type="PIRSR" id="PIRSR028757-1"/>
    </source>
</evidence>
<feature type="active site" description="Nucleophile" evidence="6">
    <location>
        <position position="109"/>
    </location>
</feature>
<evidence type="ECO:0000313" key="10">
    <source>
        <dbReference type="Proteomes" id="UP000297975"/>
    </source>
</evidence>
<feature type="active site" description="Charge relay system" evidence="6">
    <location>
        <position position="277"/>
    </location>
</feature>
<keyword evidence="5" id="KW-0720">Serine protease</keyword>
<keyword evidence="10" id="KW-1185">Reference proteome</keyword>
<evidence type="ECO:0000259" key="7">
    <source>
        <dbReference type="Pfam" id="PF02016"/>
    </source>
</evidence>
<evidence type="ECO:0000313" key="9">
    <source>
        <dbReference type="EMBL" id="TFB21075.1"/>
    </source>
</evidence>
<keyword evidence="2 9" id="KW-0121">Carboxypeptidase</keyword>
<comment type="similarity">
    <text evidence="1">Belongs to the peptidase S66 family.</text>
</comment>
<keyword evidence="4" id="KW-0378">Hydrolase</keyword>
<dbReference type="Gene3D" id="3.50.30.60">
    <property type="entry name" value="LD-carboxypeptidase A C-terminal domain-like"/>
    <property type="match status" value="1"/>
</dbReference>
<comment type="caution">
    <text evidence="9">The sequence shown here is derived from an EMBL/GenBank/DDBJ whole genome shotgun (WGS) entry which is preliminary data.</text>
</comment>
<gene>
    <name evidence="9" type="ORF">E3U55_09635</name>
</gene>
<evidence type="ECO:0000256" key="1">
    <source>
        <dbReference type="ARBA" id="ARBA00010233"/>
    </source>
</evidence>
<dbReference type="InterPro" id="IPR040449">
    <property type="entry name" value="Peptidase_S66_N"/>
</dbReference>
<keyword evidence="3" id="KW-0645">Protease</keyword>
<dbReference type="Gene3D" id="3.40.50.10740">
    <property type="entry name" value="Class I glutamine amidotransferase-like"/>
    <property type="match status" value="1"/>
</dbReference>
<feature type="domain" description="LD-carboxypeptidase C-terminal" evidence="8">
    <location>
        <begin position="176"/>
        <end position="292"/>
    </location>
</feature>
<dbReference type="GO" id="GO:0004180">
    <property type="term" value="F:carboxypeptidase activity"/>
    <property type="evidence" value="ECO:0007669"/>
    <property type="project" value="UniProtKB-KW"/>
</dbReference>
<organism evidence="9 10">
    <name type="scientific">Filobacillus milosensis</name>
    <dbReference type="NCBI Taxonomy" id="94137"/>
    <lineage>
        <taxon>Bacteria</taxon>
        <taxon>Bacillati</taxon>
        <taxon>Bacillota</taxon>
        <taxon>Bacilli</taxon>
        <taxon>Bacillales</taxon>
        <taxon>Bacillaceae</taxon>
        <taxon>Filobacillus</taxon>
    </lineage>
</organism>
<accession>A0A4Y8IM17</accession>
<sequence length="313" mass="34536">MTLPKSLNEGDTVGIIAPASPPNINNLEKALPFLESLGLKVKLAPYVKEVQGYLAGSDQQRLLDLHQMFEDESVDAIFCAGGGYGTGRLASMIDYEFIKKYPKIFWGYSDITYLHTAIRQRTGLVTFHGPMLASDIGKEDFHSISAQSFNQLFEPTTLDYNETISPLEVISEGEATGEIVGGNLSLLVSTLGTPFEIDTKDKLLFVEDIDEAPYRIDSFLSQLKHAGKIAEAKGVIIGDFNNCIPKNDRPSWSLEDVFQDYFSSLSMPVIKGFKIGHCQPHFSIPLGTRATLSSTHKTLTVEPGVKKETKHED</sequence>
<dbReference type="PANTHER" id="PTHR30237:SF2">
    <property type="entry name" value="MUREIN TETRAPEPTIDE CARBOXYPEPTIDASE"/>
    <property type="match status" value="1"/>
</dbReference>
<reference evidence="9 10" key="1">
    <citation type="submission" date="2019-03" db="EMBL/GenBank/DDBJ databases">
        <authorList>
            <person name="He R.-H."/>
        </authorList>
    </citation>
    <scope>NUCLEOTIDE SEQUENCE [LARGE SCALE GENOMIC DNA]</scope>
    <source>
        <strain evidence="10">SH 714</strain>
    </source>
</reference>
<dbReference type="RefSeq" id="WP_134340216.1">
    <property type="nucleotide sequence ID" value="NZ_SOPW01000009.1"/>
</dbReference>
<evidence type="ECO:0000256" key="3">
    <source>
        <dbReference type="ARBA" id="ARBA00022670"/>
    </source>
</evidence>
<feature type="domain" description="LD-carboxypeptidase N-terminal" evidence="7">
    <location>
        <begin position="13"/>
        <end position="129"/>
    </location>
</feature>
<evidence type="ECO:0000259" key="8">
    <source>
        <dbReference type="Pfam" id="PF17676"/>
    </source>
</evidence>
<dbReference type="SUPFAM" id="SSF52317">
    <property type="entry name" value="Class I glutamine amidotransferase-like"/>
    <property type="match status" value="1"/>
</dbReference>
<dbReference type="CDD" id="cd07025">
    <property type="entry name" value="Peptidase_S66"/>
    <property type="match status" value="1"/>
</dbReference>
<dbReference type="Pfam" id="PF17676">
    <property type="entry name" value="Peptidase_S66C"/>
    <property type="match status" value="1"/>
</dbReference>
<dbReference type="GO" id="GO:0006508">
    <property type="term" value="P:proteolysis"/>
    <property type="evidence" value="ECO:0007669"/>
    <property type="project" value="UniProtKB-KW"/>
</dbReference>
<dbReference type="EMBL" id="SOPW01000009">
    <property type="protein sequence ID" value="TFB21075.1"/>
    <property type="molecule type" value="Genomic_DNA"/>
</dbReference>
<dbReference type="PIRSF" id="PIRSF028757">
    <property type="entry name" value="LD-carboxypeptidase"/>
    <property type="match status" value="1"/>
</dbReference>
<dbReference type="SUPFAM" id="SSF141986">
    <property type="entry name" value="LD-carboxypeptidase A C-terminal domain-like"/>
    <property type="match status" value="1"/>
</dbReference>
<dbReference type="Proteomes" id="UP000297975">
    <property type="component" value="Unassembled WGS sequence"/>
</dbReference>
<protein>
    <submittedName>
        <fullName evidence="9">LD-carboxypeptidase</fullName>
    </submittedName>
</protein>
<dbReference type="OrthoDB" id="9807329at2"/>
<evidence type="ECO:0000256" key="4">
    <source>
        <dbReference type="ARBA" id="ARBA00022801"/>
    </source>
</evidence>
<evidence type="ECO:0000256" key="5">
    <source>
        <dbReference type="ARBA" id="ARBA00022825"/>
    </source>
</evidence>
<proteinExistence type="inferred from homology"/>
<dbReference type="InterPro" id="IPR029062">
    <property type="entry name" value="Class_I_gatase-like"/>
</dbReference>
<name>A0A4Y8IM17_9BACI</name>
<dbReference type="InterPro" id="IPR027478">
    <property type="entry name" value="LdcA_N"/>
</dbReference>
<dbReference type="InterPro" id="IPR027461">
    <property type="entry name" value="Carboxypeptidase_A_C_sf"/>
</dbReference>
<dbReference type="AlphaFoldDB" id="A0A4Y8IM17"/>